<dbReference type="GO" id="GO:0016788">
    <property type="term" value="F:hydrolase activity, acting on ester bonds"/>
    <property type="evidence" value="ECO:0007669"/>
    <property type="project" value="UniProtKB-ARBA"/>
</dbReference>
<dbReference type="AlphaFoldDB" id="A0A7S7NKD8"/>
<dbReference type="Gene3D" id="2.60.120.1360">
    <property type="match status" value="1"/>
</dbReference>
<dbReference type="InterPro" id="IPR013830">
    <property type="entry name" value="SGNH_hydro"/>
</dbReference>
<gene>
    <name evidence="2" type="ORF">IRI77_20175</name>
</gene>
<dbReference type="Pfam" id="PF13472">
    <property type="entry name" value="Lipase_GDSL_2"/>
    <property type="match status" value="1"/>
</dbReference>
<feature type="domain" description="SGNH hydrolase-type esterase" evidence="1">
    <location>
        <begin position="278"/>
        <end position="426"/>
    </location>
</feature>
<proteinExistence type="predicted"/>
<name>A0A7S7NKD8_PALFE</name>
<dbReference type="SUPFAM" id="SSF52266">
    <property type="entry name" value="SGNH hydrolase"/>
    <property type="match status" value="1"/>
</dbReference>
<dbReference type="Proteomes" id="UP000593892">
    <property type="component" value="Chromosome"/>
</dbReference>
<dbReference type="RefSeq" id="WP_194446825.1">
    <property type="nucleotide sequence ID" value="NZ_CP063849.1"/>
</dbReference>
<reference evidence="2 3" key="1">
    <citation type="submission" date="2020-10" db="EMBL/GenBank/DDBJ databases">
        <title>Complete genome sequence of Paludibaculum fermentans P105T, a facultatively anaerobic acidobacterium capable of dissimilatory Fe(III) reduction.</title>
        <authorList>
            <person name="Dedysh S.N."/>
            <person name="Beletsky A.V."/>
            <person name="Kulichevskaya I.S."/>
            <person name="Mardanov A.V."/>
            <person name="Ravin N.V."/>
        </authorList>
    </citation>
    <scope>NUCLEOTIDE SEQUENCE [LARGE SCALE GENOMIC DNA]</scope>
    <source>
        <strain evidence="2 3">P105</strain>
    </source>
</reference>
<dbReference type="KEGG" id="pfer:IRI77_20175"/>
<dbReference type="EMBL" id="CP063849">
    <property type="protein sequence ID" value="QOY85155.1"/>
    <property type="molecule type" value="Genomic_DNA"/>
</dbReference>
<protein>
    <recommendedName>
        <fullName evidence="1">SGNH hydrolase-type esterase domain-containing protein</fullName>
    </recommendedName>
</protein>
<evidence type="ECO:0000259" key="1">
    <source>
        <dbReference type="Pfam" id="PF13472"/>
    </source>
</evidence>
<accession>A0A7S7NKD8</accession>
<evidence type="ECO:0000313" key="2">
    <source>
        <dbReference type="EMBL" id="QOY85155.1"/>
    </source>
</evidence>
<organism evidence="2 3">
    <name type="scientific">Paludibaculum fermentans</name>
    <dbReference type="NCBI Taxonomy" id="1473598"/>
    <lineage>
        <taxon>Bacteria</taxon>
        <taxon>Pseudomonadati</taxon>
        <taxon>Acidobacteriota</taxon>
        <taxon>Terriglobia</taxon>
        <taxon>Bryobacterales</taxon>
        <taxon>Bryobacteraceae</taxon>
        <taxon>Paludibaculum</taxon>
    </lineage>
</organism>
<evidence type="ECO:0000313" key="3">
    <source>
        <dbReference type="Proteomes" id="UP000593892"/>
    </source>
</evidence>
<dbReference type="InterPro" id="IPR036514">
    <property type="entry name" value="SGNH_hydro_sf"/>
</dbReference>
<sequence length="463" mass="50823">MKSPWPLKPFLVIATFALGITLPQYIPQWYNWRIYEWSAAPAILDFQPRSRAAAPMQEEMERLRPDTVPVKADDSKIHDPGGAMDNFYAALLKTERRQGNAVTRILHYGDSPTTADLITADVRNFLQTRFGDAGHGTYLIAKPWAWYAHRGLDVTASGWKMDPATLHGQKDGRYGLGGVSFTGSAGAESKITLRNAGHTRLSLSYFAQPDGGEVSIDAGDVHITTLDTSSPEAAAVEQTWPIPAEAQKFQIKVTRGTARLFGVTFRKDSPGVMYDSIGLNGTWAGVLASHVNGQHWIEELRMAKPNLVVINYGTNESGYRNYVDTTYPKDVKEILRRVKTAVPEASILMMSPMDRGAREQGGTIGTMPTLPQLVSVQARLAAENGCAFFNTFQAMGGPGTMGKWYMAEPRLVSADFIHPLPSGARIVGTLLYQALVDGYNSYKLKQLRQNMAAVPKQTVGSKP</sequence>
<dbReference type="Gene3D" id="3.40.50.1110">
    <property type="entry name" value="SGNH hydrolase"/>
    <property type="match status" value="1"/>
</dbReference>
<keyword evidence="3" id="KW-1185">Reference proteome</keyword>